<gene>
    <name evidence="1" type="ORF">NDU88_010799</name>
</gene>
<evidence type="ECO:0000313" key="2">
    <source>
        <dbReference type="Proteomes" id="UP001066276"/>
    </source>
</evidence>
<organism evidence="1 2">
    <name type="scientific">Pleurodeles waltl</name>
    <name type="common">Iberian ribbed newt</name>
    <dbReference type="NCBI Taxonomy" id="8319"/>
    <lineage>
        <taxon>Eukaryota</taxon>
        <taxon>Metazoa</taxon>
        <taxon>Chordata</taxon>
        <taxon>Craniata</taxon>
        <taxon>Vertebrata</taxon>
        <taxon>Euteleostomi</taxon>
        <taxon>Amphibia</taxon>
        <taxon>Batrachia</taxon>
        <taxon>Caudata</taxon>
        <taxon>Salamandroidea</taxon>
        <taxon>Salamandridae</taxon>
        <taxon>Pleurodelinae</taxon>
        <taxon>Pleurodeles</taxon>
    </lineage>
</organism>
<dbReference type="EMBL" id="JANPWB010000010">
    <property type="protein sequence ID" value="KAJ1144501.1"/>
    <property type="molecule type" value="Genomic_DNA"/>
</dbReference>
<dbReference type="Proteomes" id="UP001066276">
    <property type="component" value="Chromosome 6"/>
</dbReference>
<reference evidence="1" key="1">
    <citation type="journal article" date="2022" name="bioRxiv">
        <title>Sequencing and chromosome-scale assembly of the giantPleurodeles waltlgenome.</title>
        <authorList>
            <person name="Brown T."/>
            <person name="Elewa A."/>
            <person name="Iarovenko S."/>
            <person name="Subramanian E."/>
            <person name="Araus A.J."/>
            <person name="Petzold A."/>
            <person name="Susuki M."/>
            <person name="Suzuki K.-i.T."/>
            <person name="Hayashi T."/>
            <person name="Toyoda A."/>
            <person name="Oliveira C."/>
            <person name="Osipova E."/>
            <person name="Leigh N.D."/>
            <person name="Simon A."/>
            <person name="Yun M.H."/>
        </authorList>
    </citation>
    <scope>NUCLEOTIDE SEQUENCE</scope>
    <source>
        <strain evidence="1">20211129_DDA</strain>
        <tissue evidence="1">Liver</tissue>
    </source>
</reference>
<proteinExistence type="predicted"/>
<sequence length="95" mass="10303">MVLTSERCQGTRRHKSRSRTFTLCAACVYQPLCVRRYGRHYPGAVSLQGDAGPGLTANKQAAELEEGACVHACSRAECGVKSLTGLEYDRQNGPT</sequence>
<evidence type="ECO:0000313" key="1">
    <source>
        <dbReference type="EMBL" id="KAJ1144501.1"/>
    </source>
</evidence>
<comment type="caution">
    <text evidence="1">The sequence shown here is derived from an EMBL/GenBank/DDBJ whole genome shotgun (WGS) entry which is preliminary data.</text>
</comment>
<name>A0AAV7QVE0_PLEWA</name>
<dbReference type="AlphaFoldDB" id="A0AAV7QVE0"/>
<accession>A0AAV7QVE0</accession>
<protein>
    <submittedName>
        <fullName evidence="1">Uncharacterized protein</fullName>
    </submittedName>
</protein>
<keyword evidence="2" id="KW-1185">Reference proteome</keyword>